<evidence type="ECO:0000313" key="1">
    <source>
        <dbReference type="EMBL" id="KRY34850.1"/>
    </source>
</evidence>
<evidence type="ECO:0000313" key="2">
    <source>
        <dbReference type="Proteomes" id="UP000054776"/>
    </source>
</evidence>
<sequence>MTMVRLEYVQNFDTLKINSHQKKKLKNKLDHFITIKCFTMSKKWEYHVVRMPFCCCISEANAHDIRQICLFCCDFMPFHYFIQCQSCFISMLMRNCIDSVLLLLCCLLYELNLFNDLLNLI</sequence>
<proteinExistence type="predicted"/>
<protein>
    <submittedName>
        <fullName evidence="1">Uncharacterized protein</fullName>
    </submittedName>
</protein>
<dbReference type="OrthoDB" id="10521179at2759"/>
<dbReference type="Proteomes" id="UP000054776">
    <property type="component" value="Unassembled WGS sequence"/>
</dbReference>
<comment type="caution">
    <text evidence="1">The sequence shown here is derived from an EMBL/GenBank/DDBJ whole genome shotgun (WGS) entry which is preliminary data.</text>
</comment>
<dbReference type="AlphaFoldDB" id="A0A0V1BD10"/>
<gene>
    <name evidence="1" type="ORF">T01_5806</name>
</gene>
<accession>A0A0V1BD10</accession>
<keyword evidence="2" id="KW-1185">Reference proteome</keyword>
<name>A0A0V1BD10_TRISP</name>
<organism evidence="1 2">
    <name type="scientific">Trichinella spiralis</name>
    <name type="common">Trichina worm</name>
    <dbReference type="NCBI Taxonomy" id="6334"/>
    <lineage>
        <taxon>Eukaryota</taxon>
        <taxon>Metazoa</taxon>
        <taxon>Ecdysozoa</taxon>
        <taxon>Nematoda</taxon>
        <taxon>Enoplea</taxon>
        <taxon>Dorylaimia</taxon>
        <taxon>Trichinellida</taxon>
        <taxon>Trichinellidae</taxon>
        <taxon>Trichinella</taxon>
    </lineage>
</organism>
<reference evidence="1 2" key="1">
    <citation type="submission" date="2015-01" db="EMBL/GenBank/DDBJ databases">
        <title>Evolution of Trichinella species and genotypes.</title>
        <authorList>
            <person name="Korhonen P.K."/>
            <person name="Edoardo P."/>
            <person name="Giuseppe L.R."/>
            <person name="Gasser R.B."/>
        </authorList>
    </citation>
    <scope>NUCLEOTIDE SEQUENCE [LARGE SCALE GENOMIC DNA]</scope>
    <source>
        <strain evidence="1">ISS3</strain>
    </source>
</reference>
<dbReference type="EMBL" id="JYDH01000061">
    <property type="protein sequence ID" value="KRY34850.1"/>
    <property type="molecule type" value="Genomic_DNA"/>
</dbReference>
<dbReference type="InParanoid" id="A0A0V1BD10"/>